<dbReference type="InterPro" id="IPR011701">
    <property type="entry name" value="MFS"/>
</dbReference>
<evidence type="ECO:0000313" key="7">
    <source>
        <dbReference type="EMBL" id="CEJ92855.1"/>
    </source>
</evidence>
<dbReference type="Gene3D" id="1.20.1250.20">
    <property type="entry name" value="MFS general substrate transporter like domains"/>
    <property type="match status" value="2"/>
</dbReference>
<evidence type="ECO:0000256" key="6">
    <source>
        <dbReference type="SAM" id="Phobius"/>
    </source>
</evidence>
<feature type="transmembrane region" description="Helical" evidence="6">
    <location>
        <begin position="158"/>
        <end position="179"/>
    </location>
</feature>
<accession>A0A0A1TN94</accession>
<dbReference type="SUPFAM" id="SSF103473">
    <property type="entry name" value="MFS general substrate transporter"/>
    <property type="match status" value="1"/>
</dbReference>
<dbReference type="GO" id="GO:0016020">
    <property type="term" value="C:membrane"/>
    <property type="evidence" value="ECO:0007669"/>
    <property type="project" value="UniProtKB-SubCell"/>
</dbReference>
<reference evidence="7 8" key="1">
    <citation type="journal article" date="2015" name="Genome Announc.">
        <title>Draft Genome Sequence and Gene Annotation of the Entomopathogenic Fungus Verticillium hemipterigenum.</title>
        <authorList>
            <person name="Horn F."/>
            <person name="Habel A."/>
            <person name="Scharf D.H."/>
            <person name="Dworschak J."/>
            <person name="Brakhage A.A."/>
            <person name="Guthke R."/>
            <person name="Hertweck C."/>
            <person name="Linde J."/>
        </authorList>
    </citation>
    <scope>NUCLEOTIDE SEQUENCE [LARGE SCALE GENOMIC DNA]</scope>
</reference>
<feature type="transmembrane region" description="Helical" evidence="6">
    <location>
        <begin position="415"/>
        <end position="433"/>
    </location>
</feature>
<feature type="transmembrane region" description="Helical" evidence="6">
    <location>
        <begin position="295"/>
        <end position="315"/>
    </location>
</feature>
<feature type="transmembrane region" description="Helical" evidence="6">
    <location>
        <begin position="58"/>
        <end position="75"/>
    </location>
</feature>
<keyword evidence="8" id="KW-1185">Reference proteome</keyword>
<dbReference type="PANTHER" id="PTHR43791">
    <property type="entry name" value="PERMEASE-RELATED"/>
    <property type="match status" value="1"/>
</dbReference>
<feature type="transmembrane region" description="Helical" evidence="6">
    <location>
        <begin position="128"/>
        <end position="146"/>
    </location>
</feature>
<keyword evidence="4 6" id="KW-1133">Transmembrane helix</keyword>
<feature type="transmembrane region" description="Helical" evidence="6">
    <location>
        <begin position="379"/>
        <end position="403"/>
    </location>
</feature>
<dbReference type="FunFam" id="1.20.1250.20:FF:000018">
    <property type="entry name" value="MFS transporter permease"/>
    <property type="match status" value="1"/>
</dbReference>
<dbReference type="PANTHER" id="PTHR43791:SF36">
    <property type="entry name" value="TRANSPORTER, PUTATIVE (AFU_ORTHOLOGUE AFUA_6G08340)-RELATED"/>
    <property type="match status" value="1"/>
</dbReference>
<dbReference type="Proteomes" id="UP000039046">
    <property type="component" value="Unassembled WGS sequence"/>
</dbReference>
<name>A0A0A1TN94_9HYPO</name>
<gene>
    <name evidence="7" type="ORF">VHEMI08483</name>
</gene>
<feature type="transmembrane region" description="Helical" evidence="6">
    <location>
        <begin position="102"/>
        <end position="121"/>
    </location>
</feature>
<dbReference type="GO" id="GO:0022857">
    <property type="term" value="F:transmembrane transporter activity"/>
    <property type="evidence" value="ECO:0007669"/>
    <property type="project" value="InterPro"/>
</dbReference>
<evidence type="ECO:0000256" key="1">
    <source>
        <dbReference type="ARBA" id="ARBA00004141"/>
    </source>
</evidence>
<feature type="transmembrane region" description="Helical" evidence="6">
    <location>
        <begin position="330"/>
        <end position="347"/>
    </location>
</feature>
<keyword evidence="3 6" id="KW-0812">Transmembrane</keyword>
<dbReference type="FunFam" id="1.20.1250.20:FF:000013">
    <property type="entry name" value="MFS general substrate transporter"/>
    <property type="match status" value="1"/>
</dbReference>
<evidence type="ECO:0000256" key="3">
    <source>
        <dbReference type="ARBA" id="ARBA00022692"/>
    </source>
</evidence>
<comment type="subcellular location">
    <subcellularLocation>
        <location evidence="1">Membrane</location>
        <topology evidence="1">Multi-pass membrane protein</topology>
    </subcellularLocation>
</comment>
<organism evidence="7 8">
    <name type="scientific">[Torrubiella] hemipterigena</name>
    <dbReference type="NCBI Taxonomy" id="1531966"/>
    <lineage>
        <taxon>Eukaryota</taxon>
        <taxon>Fungi</taxon>
        <taxon>Dikarya</taxon>
        <taxon>Ascomycota</taxon>
        <taxon>Pezizomycotina</taxon>
        <taxon>Sordariomycetes</taxon>
        <taxon>Hypocreomycetidae</taxon>
        <taxon>Hypocreales</taxon>
        <taxon>Clavicipitaceae</taxon>
        <taxon>Clavicipitaceae incertae sedis</taxon>
        <taxon>'Torrubiella' clade</taxon>
    </lineage>
</organism>
<proteinExistence type="predicted"/>
<evidence type="ECO:0000256" key="2">
    <source>
        <dbReference type="ARBA" id="ARBA00022448"/>
    </source>
</evidence>
<dbReference type="InterPro" id="IPR036259">
    <property type="entry name" value="MFS_trans_sf"/>
</dbReference>
<sequence length="503" mass="54986">MSSSSHSITMSTAATDDGAVEAGLRAKSNTPIIQHKDNTGPAAMVCDPEIEKRVVRKMDWHVMTLICFLYLLAFLDRSNVGNARLAGMAKDLDLNRDGRYDWLLTIFYIGYIISEPLILMFKILPARIWMACVVFGWGVAATAQAGAQSWGGMMAARFFLAVFEAGFGPGAIYLLSFFYLRRELGLRTGMFICAAPLATCFAGALAYGITAGNPGIARWRLLFLVEGAPVLVMAVVTYFAMPNSPKEAWFLTEEEKQVALARTMRQAGKAERQGALNFKELAATFFDIKSWVTPLIYFSCNVSFASLPVFLPTILQDMGFSGLDAQGLSAPPYLLAFIVTIFTCIIADRTQQRGLTIICTSILGGAGYIMLAVGKSTGVRYAGVFLAAGGVFPSIGNVLPWVLNNQGNDDRRGAGIVLLNLIGQCGPLLGTRLYPLNEGPDYTKGHSICAAFMFFTTLMALLLRTLLARENKKLDARYGRLTEEDQLESEGLENFGPKFRYVL</sequence>
<evidence type="ECO:0000256" key="5">
    <source>
        <dbReference type="ARBA" id="ARBA00023136"/>
    </source>
</evidence>
<keyword evidence="5 6" id="KW-0472">Membrane</keyword>
<dbReference type="EMBL" id="CDHN01000005">
    <property type="protein sequence ID" value="CEJ92855.1"/>
    <property type="molecule type" value="Genomic_DNA"/>
</dbReference>
<dbReference type="OrthoDB" id="2985014at2759"/>
<protein>
    <recommendedName>
        <fullName evidence="9">Major facilitator superfamily (MFS) profile domain-containing protein</fullName>
    </recommendedName>
</protein>
<dbReference type="AlphaFoldDB" id="A0A0A1TN94"/>
<evidence type="ECO:0000313" key="8">
    <source>
        <dbReference type="Proteomes" id="UP000039046"/>
    </source>
</evidence>
<feature type="transmembrane region" description="Helical" evidence="6">
    <location>
        <begin position="354"/>
        <end position="373"/>
    </location>
</feature>
<dbReference type="HOGENOM" id="CLU_001265_0_1_1"/>
<dbReference type="Pfam" id="PF07690">
    <property type="entry name" value="MFS_1"/>
    <property type="match status" value="1"/>
</dbReference>
<keyword evidence="2" id="KW-0813">Transport</keyword>
<feature type="transmembrane region" description="Helical" evidence="6">
    <location>
        <begin position="221"/>
        <end position="241"/>
    </location>
</feature>
<evidence type="ECO:0000256" key="4">
    <source>
        <dbReference type="ARBA" id="ARBA00022989"/>
    </source>
</evidence>
<feature type="transmembrane region" description="Helical" evidence="6">
    <location>
        <begin position="191"/>
        <end position="209"/>
    </location>
</feature>
<feature type="transmembrane region" description="Helical" evidence="6">
    <location>
        <begin position="445"/>
        <end position="467"/>
    </location>
</feature>
<evidence type="ECO:0008006" key="9">
    <source>
        <dbReference type="Google" id="ProtNLM"/>
    </source>
</evidence>